<keyword evidence="1" id="KW-0472">Membrane</keyword>
<keyword evidence="1" id="KW-0812">Transmembrane</keyword>
<accession>A0A812T151</accession>
<dbReference type="PROSITE" id="PS51354">
    <property type="entry name" value="GLUTAREDOXIN_2"/>
    <property type="match status" value="1"/>
</dbReference>
<reference evidence="2" key="1">
    <citation type="submission" date="2021-02" db="EMBL/GenBank/DDBJ databases">
        <authorList>
            <person name="Dougan E. K."/>
            <person name="Rhodes N."/>
            <person name="Thang M."/>
            <person name="Chan C."/>
        </authorList>
    </citation>
    <scope>NUCLEOTIDE SEQUENCE</scope>
</reference>
<evidence type="ECO:0000256" key="1">
    <source>
        <dbReference type="SAM" id="Phobius"/>
    </source>
</evidence>
<organism evidence="2 3">
    <name type="scientific">Symbiodinium natans</name>
    <dbReference type="NCBI Taxonomy" id="878477"/>
    <lineage>
        <taxon>Eukaryota</taxon>
        <taxon>Sar</taxon>
        <taxon>Alveolata</taxon>
        <taxon>Dinophyceae</taxon>
        <taxon>Suessiales</taxon>
        <taxon>Symbiodiniaceae</taxon>
        <taxon>Symbiodinium</taxon>
    </lineage>
</organism>
<dbReference type="InterPro" id="IPR036249">
    <property type="entry name" value="Thioredoxin-like_sf"/>
</dbReference>
<feature type="transmembrane region" description="Helical" evidence="1">
    <location>
        <begin position="500"/>
        <end position="522"/>
    </location>
</feature>
<feature type="transmembrane region" description="Helical" evidence="1">
    <location>
        <begin position="534"/>
        <end position="556"/>
    </location>
</feature>
<feature type="transmembrane region" description="Helical" evidence="1">
    <location>
        <begin position="568"/>
        <end position="591"/>
    </location>
</feature>
<keyword evidence="1" id="KW-1133">Transmembrane helix</keyword>
<dbReference type="AlphaFoldDB" id="A0A812T151"/>
<feature type="transmembrane region" description="Helical" evidence="1">
    <location>
        <begin position="597"/>
        <end position="618"/>
    </location>
</feature>
<sequence>MEGTLKEPQANLSASAVQALVESGLAFKAVDCLDEKYNPGVKKAVEELTGESQLPQLFAGSRLLGNGYGVLEMQKNGDLATKLRELGAVALMARNKPGSPQKPPTDAVGEDFDEPMCTFDCDVELAELREAGGASHELDREFAQVPSSSASSLVVDQEGSLLDGLAAGVSPRSVSMDTMLRSFGWLWRFRPGSLSTSECRRLRAASSETEVFDLFISHTWMTPGYDKYLSLLLSSYIHSAFVVWMAVAISVLLLYEVNALPMPFVYQVAAQEVPCGVWSGCLTFLVALGALFVAPDAASAVGCRSQRCFYDLVSIDQEDASSRERGIASIGGFLARSTQLRILWSRLYLSRLWCIFELAAYRRANPLGTVRVQALFIERDFFVFWICIWICCFVFTCFSYVFLLSPWVEPPPGWFLALAPLWLTPAVHTARHGFLDQEQMWRNFAEFDLNAASCTKESDREFIHSAISRWYGSLPHFVNYVQQVLAKELKKNVSQNRVPLKYCFLAASPVMGFHLDVIGALLAADARAVVVARFLAQFVSVDVVGVWLIKFFFWLAQRFARPRFASRALDWVQSALVSMLGCCGFLVPVAIVKLNQISSGYALAAAAVVAVGLLASWLRTPCQPGQE</sequence>
<dbReference type="SUPFAM" id="SSF52833">
    <property type="entry name" value="Thioredoxin-like"/>
    <property type="match status" value="1"/>
</dbReference>
<dbReference type="Proteomes" id="UP000604046">
    <property type="component" value="Unassembled WGS sequence"/>
</dbReference>
<evidence type="ECO:0000313" key="3">
    <source>
        <dbReference type="Proteomes" id="UP000604046"/>
    </source>
</evidence>
<dbReference type="EMBL" id="CAJNDS010002501">
    <property type="protein sequence ID" value="CAE7500771.1"/>
    <property type="molecule type" value="Genomic_DNA"/>
</dbReference>
<proteinExistence type="predicted"/>
<feature type="transmembrane region" description="Helical" evidence="1">
    <location>
        <begin position="275"/>
        <end position="294"/>
    </location>
</feature>
<comment type="caution">
    <text evidence="2">The sequence shown here is derived from an EMBL/GenBank/DDBJ whole genome shotgun (WGS) entry which is preliminary data.</text>
</comment>
<name>A0A812T151_9DINO</name>
<keyword evidence="3" id="KW-1185">Reference proteome</keyword>
<feature type="transmembrane region" description="Helical" evidence="1">
    <location>
        <begin position="414"/>
        <end position="434"/>
    </location>
</feature>
<feature type="transmembrane region" description="Helical" evidence="1">
    <location>
        <begin position="228"/>
        <end position="255"/>
    </location>
</feature>
<gene>
    <name evidence="2" type="primary">grlA</name>
    <name evidence="2" type="ORF">SNAT2548_LOCUS28044</name>
</gene>
<dbReference type="OrthoDB" id="418495at2759"/>
<evidence type="ECO:0000313" key="2">
    <source>
        <dbReference type="EMBL" id="CAE7500771.1"/>
    </source>
</evidence>
<feature type="transmembrane region" description="Helical" evidence="1">
    <location>
        <begin position="381"/>
        <end position="402"/>
    </location>
</feature>
<dbReference type="Gene3D" id="3.40.30.10">
    <property type="entry name" value="Glutaredoxin"/>
    <property type="match status" value="1"/>
</dbReference>
<protein>
    <submittedName>
        <fullName evidence="2">GrlA protein</fullName>
    </submittedName>
</protein>